<keyword evidence="1" id="KW-0472">Membrane</keyword>
<evidence type="ECO:0000256" key="1">
    <source>
        <dbReference type="SAM" id="Phobius"/>
    </source>
</evidence>
<protein>
    <submittedName>
        <fullName evidence="2">Uncharacterized protein</fullName>
    </submittedName>
</protein>
<dbReference type="SUPFAM" id="SSF55797">
    <property type="entry name" value="PR-1-like"/>
    <property type="match status" value="1"/>
</dbReference>
<comment type="caution">
    <text evidence="2">The sequence shown here is derived from an EMBL/GenBank/DDBJ whole genome shotgun (WGS) entry which is preliminary data.</text>
</comment>
<dbReference type="EMBL" id="JOJR01000064">
    <property type="protein sequence ID" value="RCN47282.1"/>
    <property type="molecule type" value="Genomic_DNA"/>
</dbReference>
<evidence type="ECO:0000313" key="2">
    <source>
        <dbReference type="EMBL" id="RCN47282.1"/>
    </source>
</evidence>
<dbReference type="InterPro" id="IPR035940">
    <property type="entry name" value="CAP_sf"/>
</dbReference>
<keyword evidence="1" id="KW-1133">Transmembrane helix</keyword>
<accession>A0A368GSC0</accession>
<dbReference type="Pfam" id="PF17641">
    <property type="entry name" value="ASPRs"/>
    <property type="match status" value="1"/>
</dbReference>
<keyword evidence="1" id="KW-0812">Transmembrane</keyword>
<dbReference type="InterPro" id="IPR035109">
    <property type="entry name" value="ASPR"/>
</dbReference>
<dbReference type="OrthoDB" id="5889021at2759"/>
<dbReference type="AlphaFoldDB" id="A0A368GSC0"/>
<reference evidence="2 3" key="1">
    <citation type="submission" date="2014-10" db="EMBL/GenBank/DDBJ databases">
        <title>Draft genome of the hookworm Ancylostoma caninum.</title>
        <authorList>
            <person name="Mitreva M."/>
        </authorList>
    </citation>
    <scope>NUCLEOTIDE SEQUENCE [LARGE SCALE GENOMIC DNA]</scope>
    <source>
        <strain evidence="2 3">Baltimore</strain>
    </source>
</reference>
<proteinExistence type="predicted"/>
<dbReference type="Gene3D" id="3.40.33.10">
    <property type="entry name" value="CAP"/>
    <property type="match status" value="1"/>
</dbReference>
<name>A0A368GSC0_ANCCA</name>
<evidence type="ECO:0000313" key="3">
    <source>
        <dbReference type="Proteomes" id="UP000252519"/>
    </source>
</evidence>
<dbReference type="Proteomes" id="UP000252519">
    <property type="component" value="Unassembled WGS sequence"/>
</dbReference>
<gene>
    <name evidence="2" type="ORF">ANCCAN_06570</name>
</gene>
<organism evidence="2 3">
    <name type="scientific">Ancylostoma caninum</name>
    <name type="common">Dog hookworm</name>
    <dbReference type="NCBI Taxonomy" id="29170"/>
    <lineage>
        <taxon>Eukaryota</taxon>
        <taxon>Metazoa</taxon>
        <taxon>Ecdysozoa</taxon>
        <taxon>Nematoda</taxon>
        <taxon>Chromadorea</taxon>
        <taxon>Rhabditida</taxon>
        <taxon>Rhabditina</taxon>
        <taxon>Rhabditomorpha</taxon>
        <taxon>Strongyloidea</taxon>
        <taxon>Ancylostomatidae</taxon>
        <taxon>Ancylostomatinae</taxon>
        <taxon>Ancylostoma</taxon>
    </lineage>
</organism>
<feature type="transmembrane region" description="Helical" evidence="1">
    <location>
        <begin position="16"/>
        <end position="34"/>
    </location>
</feature>
<sequence>MANPYENRSVLPEYQIYLWFSILLLCVGDLLALWSDGEGGPISCPGDEKLKNAEVKQDLRRLIVKYANKHRETPFQKVVTYDCSLEKKARPGIKNERFDMEMLKKQKYVFSDYRDELAKGKKLKDYLEKGLLYWWNYSSKKRITIGGADNNRIGCHYKLGKFFHFVCLYDQLGPRVRRSYQWGVIAVGRCYLSFPMMVPTGGFGGYQRAAIFRNFSDIFNEYLQNVVGRFTFTHKTFT</sequence>
<keyword evidence="3" id="KW-1185">Reference proteome</keyword>